<gene>
    <name evidence="3" type="ORF">KDI_18860</name>
</gene>
<organism evidence="3 4">
    <name type="scientific">Dictyobacter arantiisoli</name>
    <dbReference type="NCBI Taxonomy" id="2014874"/>
    <lineage>
        <taxon>Bacteria</taxon>
        <taxon>Bacillati</taxon>
        <taxon>Chloroflexota</taxon>
        <taxon>Ktedonobacteria</taxon>
        <taxon>Ktedonobacterales</taxon>
        <taxon>Dictyobacteraceae</taxon>
        <taxon>Dictyobacter</taxon>
    </lineage>
</organism>
<evidence type="ECO:0000313" key="4">
    <source>
        <dbReference type="Proteomes" id="UP000322530"/>
    </source>
</evidence>
<evidence type="ECO:0000256" key="2">
    <source>
        <dbReference type="SAM" id="MobiDB-lite"/>
    </source>
</evidence>
<protein>
    <recommendedName>
        <fullName evidence="5">C-type cytochrome biogenesis protein CcmI</fullName>
    </recommendedName>
</protein>
<proteinExistence type="predicted"/>
<name>A0A5A5TA75_9CHLR</name>
<dbReference type="AlphaFoldDB" id="A0A5A5TA75"/>
<evidence type="ECO:0008006" key="5">
    <source>
        <dbReference type="Google" id="ProtNLM"/>
    </source>
</evidence>
<dbReference type="Proteomes" id="UP000322530">
    <property type="component" value="Unassembled WGS sequence"/>
</dbReference>
<keyword evidence="4" id="KW-1185">Reference proteome</keyword>
<keyword evidence="1" id="KW-0175">Coiled coil</keyword>
<reference evidence="3 4" key="1">
    <citation type="submission" date="2019-01" db="EMBL/GenBank/DDBJ databases">
        <title>Draft genome sequence of Dictyobacter sp. Uno17.</title>
        <authorList>
            <person name="Wang C.M."/>
            <person name="Zheng Y."/>
            <person name="Sakai Y."/>
            <person name="Abe K."/>
            <person name="Yokota A."/>
            <person name="Yabe S."/>
        </authorList>
    </citation>
    <scope>NUCLEOTIDE SEQUENCE [LARGE SCALE GENOMIC DNA]</scope>
    <source>
        <strain evidence="3 4">Uno17</strain>
    </source>
</reference>
<feature type="compositionally biased region" description="Low complexity" evidence="2">
    <location>
        <begin position="32"/>
        <end position="43"/>
    </location>
</feature>
<feature type="coiled-coil region" evidence="1">
    <location>
        <begin position="94"/>
        <end position="128"/>
    </location>
</feature>
<sequence length="128" mass="14780">MALAIAFILGLFALAFVLYPLVRRSRSEDASSEPSVPSQSQEQIAAGHEDALELIEREQSARAAIQEVELDYQLGNIDEPDYRSLRERYMRRALTALKSRYEREEEIDDEIEEQLQKLKESYEKTKQG</sequence>
<comment type="caution">
    <text evidence="3">The sequence shown here is derived from an EMBL/GenBank/DDBJ whole genome shotgun (WGS) entry which is preliminary data.</text>
</comment>
<dbReference type="OrthoDB" id="166186at2"/>
<feature type="region of interest" description="Disordered" evidence="2">
    <location>
        <begin position="27"/>
        <end position="49"/>
    </location>
</feature>
<evidence type="ECO:0000313" key="3">
    <source>
        <dbReference type="EMBL" id="GCF08322.1"/>
    </source>
</evidence>
<dbReference type="EMBL" id="BIXY01000021">
    <property type="protein sequence ID" value="GCF08322.1"/>
    <property type="molecule type" value="Genomic_DNA"/>
</dbReference>
<evidence type="ECO:0000256" key="1">
    <source>
        <dbReference type="SAM" id="Coils"/>
    </source>
</evidence>
<accession>A0A5A5TA75</accession>
<dbReference type="RefSeq" id="WP_149401312.1">
    <property type="nucleotide sequence ID" value="NZ_BIXY01000021.1"/>
</dbReference>